<evidence type="ECO:0000259" key="5">
    <source>
        <dbReference type="PROSITE" id="PS50089"/>
    </source>
</evidence>
<dbReference type="GO" id="GO:0005634">
    <property type="term" value="C:nucleus"/>
    <property type="evidence" value="ECO:0007669"/>
    <property type="project" value="TreeGrafter"/>
</dbReference>
<evidence type="ECO:0000256" key="2">
    <source>
        <dbReference type="ARBA" id="ARBA00022801"/>
    </source>
</evidence>
<reference evidence="6" key="1">
    <citation type="journal article" date="2020" name="Nature">
        <title>Giant virus diversity and host interactions through global metagenomics.</title>
        <authorList>
            <person name="Schulz F."/>
            <person name="Roux S."/>
            <person name="Paez-Espino D."/>
            <person name="Jungbluth S."/>
            <person name="Walsh D.A."/>
            <person name="Denef V.J."/>
            <person name="McMahon K.D."/>
            <person name="Konstantinidis K.T."/>
            <person name="Eloe-Fadrosh E.A."/>
            <person name="Kyrpides N.C."/>
            <person name="Woyke T."/>
        </authorList>
    </citation>
    <scope>NUCLEOTIDE SEQUENCE</scope>
    <source>
        <strain evidence="6">GVMAG-M-3300020192-26</strain>
    </source>
</reference>
<proteinExistence type="predicted"/>
<dbReference type="SUPFAM" id="SSF57850">
    <property type="entry name" value="RING/U-box"/>
    <property type="match status" value="1"/>
</dbReference>
<dbReference type="SUPFAM" id="SSF52540">
    <property type="entry name" value="P-loop containing nucleoside triphosphate hydrolases"/>
    <property type="match status" value="2"/>
</dbReference>
<evidence type="ECO:0000256" key="1">
    <source>
        <dbReference type="ARBA" id="ARBA00022741"/>
    </source>
</evidence>
<accession>A0A6C0CC56</accession>
<keyword evidence="1" id="KW-0547">Nucleotide-binding</keyword>
<dbReference type="SMART" id="SM00490">
    <property type="entry name" value="HELICc"/>
    <property type="match status" value="1"/>
</dbReference>
<keyword evidence="3" id="KW-0347">Helicase</keyword>
<keyword evidence="4" id="KW-0067">ATP-binding</keyword>
<sequence length="731" mass="82732">MSYFELDENSRTIEQPDGLKITLRKHQLTSIAGMMELENQSTIVVDKPAANSGFCDAIRSSSNHLTYIDNREICNSTYVLETNSAILADKVGSGKTYMIIGLMLAQKKPQEHNKVLIGTNHFSVKLVSTGECNNINLIVVPHNLINQWDEFMGNSSLKYIKLNLISDFDVFCDDDYVDRQFSTHGSYVRFNKVMRKNVPGGKIKTQSGSKSAKVTATYVYRRHMLNKKKMDKLLKNTDTIILNLNRYNTFKKIFKYEKWSRVIIDEMDSIKIPVAFNESGNFNWFLTATPTTLFNISTRHCVVKIFGNNPGLLPYFTVKNKNEYVDKSIVLPQPRLFMIESTTKKIVSVLKDLVPTDVLRLINAGNMNEALNKLNCNVDTEENIVDILTKNIKTDLHNLTKELEYVNSIQIPNKEARISKIESDIGRCKVKLESINEKVNSIKDECCLICADTFKTPAILDCCKNVFCIGCLIAALRTSDDKCPYCRTVVKGNKGYHVIGEKKVIEKNDKVVPPAKNGFTNMEKQDILEIILKYIATNAKTPRILIFSDYHQTFDKIKKNIANAKLKYATISGVPAHITNVINNFNEGTINVLLLDSLHYGSGLNLQAADFVILFHRMRSEVETQVIGRAHRYGRTKPLSIIYLISDTEDKRVDSKSKVVSIKNSDELNMIIVPDVKASAKSDDVVVKSNVVVQNKKVARKKVLIESESESEEEFVRNGPIKKYPKKKSLC</sequence>
<dbReference type="GO" id="GO:0008094">
    <property type="term" value="F:ATP-dependent activity, acting on DNA"/>
    <property type="evidence" value="ECO:0007669"/>
    <property type="project" value="TreeGrafter"/>
</dbReference>
<dbReference type="Pfam" id="PF00271">
    <property type="entry name" value="Helicase_C"/>
    <property type="match status" value="1"/>
</dbReference>
<evidence type="ECO:0000256" key="4">
    <source>
        <dbReference type="ARBA" id="ARBA00022840"/>
    </source>
</evidence>
<dbReference type="AlphaFoldDB" id="A0A6C0CC56"/>
<dbReference type="GO" id="GO:0006281">
    <property type="term" value="P:DNA repair"/>
    <property type="evidence" value="ECO:0007669"/>
    <property type="project" value="TreeGrafter"/>
</dbReference>
<dbReference type="CDD" id="cd18793">
    <property type="entry name" value="SF2_C_SNF"/>
    <property type="match status" value="1"/>
</dbReference>
<dbReference type="InterPro" id="IPR001841">
    <property type="entry name" value="Znf_RING"/>
</dbReference>
<keyword evidence="2" id="KW-0378">Hydrolase</keyword>
<dbReference type="PANTHER" id="PTHR45626">
    <property type="entry name" value="TRANSCRIPTION TERMINATION FACTOR 2-RELATED"/>
    <property type="match status" value="1"/>
</dbReference>
<protein>
    <recommendedName>
        <fullName evidence="5">RING-type domain-containing protein</fullName>
    </recommendedName>
</protein>
<evidence type="ECO:0000313" key="6">
    <source>
        <dbReference type="EMBL" id="QHT01255.1"/>
    </source>
</evidence>
<dbReference type="Pfam" id="PF00176">
    <property type="entry name" value="SNF2-rel_dom"/>
    <property type="match status" value="1"/>
</dbReference>
<dbReference type="EMBL" id="MN739367">
    <property type="protein sequence ID" value="QHT01255.1"/>
    <property type="molecule type" value="Genomic_DNA"/>
</dbReference>
<dbReference type="Gene3D" id="3.30.40.10">
    <property type="entry name" value="Zinc/RING finger domain, C3HC4 (zinc finger)"/>
    <property type="match status" value="1"/>
</dbReference>
<organism evidence="6">
    <name type="scientific">viral metagenome</name>
    <dbReference type="NCBI Taxonomy" id="1070528"/>
    <lineage>
        <taxon>unclassified sequences</taxon>
        <taxon>metagenomes</taxon>
        <taxon>organismal metagenomes</taxon>
    </lineage>
</organism>
<dbReference type="InterPro" id="IPR050628">
    <property type="entry name" value="SNF2_RAD54_helicase_TF"/>
</dbReference>
<dbReference type="InterPro" id="IPR013083">
    <property type="entry name" value="Znf_RING/FYVE/PHD"/>
</dbReference>
<dbReference type="InterPro" id="IPR027417">
    <property type="entry name" value="P-loop_NTPase"/>
</dbReference>
<dbReference type="InterPro" id="IPR000330">
    <property type="entry name" value="SNF2_N"/>
</dbReference>
<dbReference type="Gene3D" id="3.40.50.300">
    <property type="entry name" value="P-loop containing nucleotide triphosphate hydrolases"/>
    <property type="match status" value="2"/>
</dbReference>
<dbReference type="GO" id="GO:0016787">
    <property type="term" value="F:hydrolase activity"/>
    <property type="evidence" value="ECO:0007669"/>
    <property type="project" value="UniProtKB-KW"/>
</dbReference>
<feature type="domain" description="RING-type" evidence="5">
    <location>
        <begin position="447"/>
        <end position="487"/>
    </location>
</feature>
<dbReference type="InterPro" id="IPR001650">
    <property type="entry name" value="Helicase_C-like"/>
</dbReference>
<dbReference type="InterPro" id="IPR049730">
    <property type="entry name" value="SNF2/RAD54-like_C"/>
</dbReference>
<dbReference type="PROSITE" id="PS50089">
    <property type="entry name" value="ZF_RING_2"/>
    <property type="match status" value="1"/>
</dbReference>
<evidence type="ECO:0000256" key="3">
    <source>
        <dbReference type="ARBA" id="ARBA00022806"/>
    </source>
</evidence>
<dbReference type="GO" id="GO:0005524">
    <property type="term" value="F:ATP binding"/>
    <property type="evidence" value="ECO:0007669"/>
    <property type="project" value="UniProtKB-KW"/>
</dbReference>
<dbReference type="GO" id="GO:0004386">
    <property type="term" value="F:helicase activity"/>
    <property type="evidence" value="ECO:0007669"/>
    <property type="project" value="UniProtKB-KW"/>
</dbReference>
<name>A0A6C0CC56_9ZZZZ</name>